<evidence type="ECO:0000256" key="1">
    <source>
        <dbReference type="ARBA" id="ARBA00022737"/>
    </source>
</evidence>
<dbReference type="PANTHER" id="PTHR47926:SF544">
    <property type="entry name" value="PENTACOTRIPEPTIDE-REPEAT REGION OF PRORP DOMAIN-CONTAINING PROTEIN"/>
    <property type="match status" value="1"/>
</dbReference>
<dbReference type="Proteomes" id="UP001457282">
    <property type="component" value="Unassembled WGS sequence"/>
</dbReference>
<organism evidence="3 4">
    <name type="scientific">Rubus argutus</name>
    <name type="common">Southern blackberry</name>
    <dbReference type="NCBI Taxonomy" id="59490"/>
    <lineage>
        <taxon>Eukaryota</taxon>
        <taxon>Viridiplantae</taxon>
        <taxon>Streptophyta</taxon>
        <taxon>Embryophyta</taxon>
        <taxon>Tracheophyta</taxon>
        <taxon>Spermatophyta</taxon>
        <taxon>Magnoliopsida</taxon>
        <taxon>eudicotyledons</taxon>
        <taxon>Gunneridae</taxon>
        <taxon>Pentapetalae</taxon>
        <taxon>rosids</taxon>
        <taxon>fabids</taxon>
        <taxon>Rosales</taxon>
        <taxon>Rosaceae</taxon>
        <taxon>Rosoideae</taxon>
        <taxon>Rosoideae incertae sedis</taxon>
        <taxon>Rubus</taxon>
    </lineage>
</organism>
<dbReference type="InterPro" id="IPR011990">
    <property type="entry name" value="TPR-like_helical_dom_sf"/>
</dbReference>
<dbReference type="EMBL" id="JBEDUW010000001">
    <property type="protein sequence ID" value="KAK9948904.1"/>
    <property type="molecule type" value="Genomic_DNA"/>
</dbReference>
<protein>
    <recommendedName>
        <fullName evidence="5">Pentatricopeptide repeat-containing protein</fullName>
    </recommendedName>
</protein>
<dbReference type="FunFam" id="1.25.40.10:FF:000031">
    <property type="entry name" value="Pentatricopeptide repeat-containing protein mitochondrial"/>
    <property type="match status" value="1"/>
</dbReference>
<dbReference type="Pfam" id="PF13041">
    <property type="entry name" value="PPR_2"/>
    <property type="match status" value="1"/>
</dbReference>
<dbReference type="PANTHER" id="PTHR47926">
    <property type="entry name" value="PENTATRICOPEPTIDE REPEAT-CONTAINING PROTEIN"/>
    <property type="match status" value="1"/>
</dbReference>
<feature type="repeat" description="PPR" evidence="2">
    <location>
        <begin position="110"/>
        <end position="144"/>
    </location>
</feature>
<evidence type="ECO:0008006" key="5">
    <source>
        <dbReference type="Google" id="ProtNLM"/>
    </source>
</evidence>
<dbReference type="GO" id="GO:0003723">
    <property type="term" value="F:RNA binding"/>
    <property type="evidence" value="ECO:0007669"/>
    <property type="project" value="InterPro"/>
</dbReference>
<dbReference type="InterPro" id="IPR002885">
    <property type="entry name" value="PPR_rpt"/>
</dbReference>
<proteinExistence type="predicted"/>
<accession>A0AAW1YJT0</accession>
<comment type="caution">
    <text evidence="3">The sequence shown here is derived from an EMBL/GenBank/DDBJ whole genome shotgun (WGS) entry which is preliminary data.</text>
</comment>
<dbReference type="NCBIfam" id="TIGR00756">
    <property type="entry name" value="PPR"/>
    <property type="match status" value="1"/>
</dbReference>
<name>A0AAW1YJT0_RUBAR</name>
<reference evidence="3 4" key="1">
    <citation type="journal article" date="2023" name="G3 (Bethesda)">
        <title>A chromosome-length genome assembly and annotation of blackberry (Rubus argutus, cv. 'Hillquist').</title>
        <authorList>
            <person name="Bruna T."/>
            <person name="Aryal R."/>
            <person name="Dudchenko O."/>
            <person name="Sargent D.J."/>
            <person name="Mead D."/>
            <person name="Buti M."/>
            <person name="Cavallini A."/>
            <person name="Hytonen T."/>
            <person name="Andres J."/>
            <person name="Pham M."/>
            <person name="Weisz D."/>
            <person name="Mascagni F."/>
            <person name="Usai G."/>
            <person name="Natali L."/>
            <person name="Bassil N."/>
            <person name="Fernandez G.E."/>
            <person name="Lomsadze A."/>
            <person name="Armour M."/>
            <person name="Olukolu B."/>
            <person name="Poorten T."/>
            <person name="Britton C."/>
            <person name="Davik J."/>
            <person name="Ashrafi H."/>
            <person name="Aiden E.L."/>
            <person name="Borodovsky M."/>
            <person name="Worthington M."/>
        </authorList>
    </citation>
    <scope>NUCLEOTIDE SEQUENCE [LARGE SCALE GENOMIC DNA]</scope>
    <source>
        <strain evidence="3">PI 553951</strain>
    </source>
</reference>
<evidence type="ECO:0000313" key="4">
    <source>
        <dbReference type="Proteomes" id="UP001457282"/>
    </source>
</evidence>
<dbReference type="GO" id="GO:0009451">
    <property type="term" value="P:RNA modification"/>
    <property type="evidence" value="ECO:0007669"/>
    <property type="project" value="InterPro"/>
</dbReference>
<gene>
    <name evidence="3" type="ORF">M0R45_004457</name>
</gene>
<keyword evidence="1" id="KW-0677">Repeat</keyword>
<dbReference type="PROSITE" id="PS51375">
    <property type="entry name" value="PPR"/>
    <property type="match status" value="1"/>
</dbReference>
<keyword evidence="4" id="KW-1185">Reference proteome</keyword>
<sequence>MHLSFPMKYSNAPKICGSTVLFPSGCFTFSSLDIPKNQKAKYWIAEPDDQFLHVLKALNSLSHANSVMGYIIRKGFDKDLVISNALIDVHSRCGYISVVRKLLDGLVKKDAVSWNVMINGCGLNGNGEAALDLFFHMKLSGIRPNDITFSSVLSACGHSGLVKQGRMHGIQIYGRTWDSTPNGALCLHGGPSRKNG</sequence>
<dbReference type="Gene3D" id="1.25.40.10">
    <property type="entry name" value="Tetratricopeptide repeat domain"/>
    <property type="match status" value="1"/>
</dbReference>
<evidence type="ECO:0000313" key="3">
    <source>
        <dbReference type="EMBL" id="KAK9948904.1"/>
    </source>
</evidence>
<dbReference type="AlphaFoldDB" id="A0AAW1YJT0"/>
<dbReference type="InterPro" id="IPR046960">
    <property type="entry name" value="PPR_At4g14850-like_plant"/>
</dbReference>
<evidence type="ECO:0000256" key="2">
    <source>
        <dbReference type="PROSITE-ProRule" id="PRU00708"/>
    </source>
</evidence>